<dbReference type="EMBL" id="JAIFRP010004409">
    <property type="protein sequence ID" value="KAK2575759.1"/>
    <property type="molecule type" value="Genomic_DNA"/>
</dbReference>
<dbReference type="GO" id="GO:0007144">
    <property type="term" value="P:female meiosis I"/>
    <property type="evidence" value="ECO:0007669"/>
    <property type="project" value="TreeGrafter"/>
</dbReference>
<dbReference type="Pfam" id="PF15189">
    <property type="entry name" value="MEIOC"/>
    <property type="match status" value="1"/>
</dbReference>
<dbReference type="GO" id="GO:0007141">
    <property type="term" value="P:male meiosis I"/>
    <property type="evidence" value="ECO:0007669"/>
    <property type="project" value="TreeGrafter"/>
</dbReference>
<reference evidence="1" key="2">
    <citation type="journal article" date="2023" name="Commun. Biol.">
        <title>Intrasexual cuticular hydrocarbon dimorphism in a wasp sheds light on hydrocarbon biosynthesis genes in Hymenoptera.</title>
        <authorList>
            <person name="Moris V.C."/>
            <person name="Podsiadlowski L."/>
            <person name="Martin S."/>
            <person name="Oeyen J.P."/>
            <person name="Donath A."/>
            <person name="Petersen M."/>
            <person name="Wilbrandt J."/>
            <person name="Misof B."/>
            <person name="Liedtke D."/>
            <person name="Thamm M."/>
            <person name="Scheiner R."/>
            <person name="Schmitt T."/>
            <person name="Niehuis O."/>
        </authorList>
    </citation>
    <scope>NUCLEOTIDE SEQUENCE</scope>
    <source>
        <strain evidence="1">GBR_01_08_01A</strain>
    </source>
</reference>
<proteinExistence type="predicted"/>
<evidence type="ECO:0000313" key="1">
    <source>
        <dbReference type="EMBL" id="KAK2575759.1"/>
    </source>
</evidence>
<reference evidence="1" key="1">
    <citation type="submission" date="2021-08" db="EMBL/GenBank/DDBJ databases">
        <authorList>
            <person name="Misof B."/>
            <person name="Oliver O."/>
            <person name="Podsiadlowski L."/>
            <person name="Donath A."/>
            <person name="Peters R."/>
            <person name="Mayer C."/>
            <person name="Rust J."/>
            <person name="Gunkel S."/>
            <person name="Lesny P."/>
            <person name="Martin S."/>
            <person name="Oeyen J.P."/>
            <person name="Petersen M."/>
            <person name="Panagiotis P."/>
            <person name="Wilbrandt J."/>
            <person name="Tanja T."/>
        </authorList>
    </citation>
    <scope>NUCLEOTIDE SEQUENCE</scope>
    <source>
        <strain evidence="1">GBR_01_08_01A</strain>
        <tissue evidence="1">Thorax + abdomen</tissue>
    </source>
</reference>
<dbReference type="Proteomes" id="UP001258017">
    <property type="component" value="Unassembled WGS sequence"/>
</dbReference>
<protein>
    <recommendedName>
        <fullName evidence="3">Meiosis-specific coiled-coil domain-containing protein MEIOC</fullName>
    </recommendedName>
</protein>
<dbReference type="PANTHER" id="PTHR33861">
    <property type="entry name" value="PROTEIN CBG18333"/>
    <property type="match status" value="1"/>
</dbReference>
<dbReference type="AlphaFoldDB" id="A0AAD9R9R7"/>
<name>A0AAD9R9R7_9HYME</name>
<dbReference type="InterPro" id="IPR027963">
    <property type="entry name" value="MEIOC"/>
</dbReference>
<sequence length="818" mass="92011">MALSEVHDVATIISNNCFSVDKMNLEDEDTQDLNNSMVNDLVSKILDDDSTIVDHTYNNSYNSNFPFLSLPHFCNADKVKDNLNISQNDTIDYNNDHYPLNKLMNNICNSAIIDQNSSNLCQELRTLNLNVCMEQPIISADQGNLYNGGILRSGYTSNSNQYAAHSSNESCCGATTPSVCNTLLATSNEINYTKQSSSWPETLMAPVSTQDTITNYHQIQTSIDSDLNFNDALNLASESSNSNVMNEVVYYNGFRASAPLNLHDNSTVATHDLYNMMGNNQTYRPNSTMINLSTDTSFGTNSSLQHFTSGDLTLQNYFGNNTQHNGIAEYKDLYEPTRLSTGNVTANNEQVCLLHQQTSNYRLERSVDQNHKHPIDCFPCTSECAVPSINDLDTNENVCISSNYDHRTDNNLLKLISAKPKTIETKMYSSIGFPKNISPREENEAIVKYDYQNYQHNITKNGETLKTVTQHFTPYHKDAKQSHTNPAYKMQSFGPTDKMAFTSRNRLSNKITESTLGRDVFNYVIKQHQMPSVQNMPGIPPPDIMFNSTLIPSMTTGRPGLFSSMMPVPVPLPIPPLYSVLYGGGLNLKGSNTIARRTGPSSILHLRLEQTYEQFKQLEKERKKCEAGLAAQFPGKRVTSTNNIPIPRLQGNPSRVDRLIIDYLREHARVITLIAKMEHLRGNTMNQRIHKAMEYWLEAIKFVQDCRKQEIANATKRHKENPHCILVYNDNALLSLRSSLMCLLTQRLYILTLANSVHELTKASRYARSGMYNAMQATLLCDLDLEKKIVGTSDDPVLVIKRIENQEVAGISNHSNNN</sequence>
<accession>A0AAD9R9R7</accession>
<dbReference type="GO" id="GO:0048255">
    <property type="term" value="P:mRNA stabilization"/>
    <property type="evidence" value="ECO:0007669"/>
    <property type="project" value="TreeGrafter"/>
</dbReference>
<evidence type="ECO:0000313" key="2">
    <source>
        <dbReference type="Proteomes" id="UP001258017"/>
    </source>
</evidence>
<gene>
    <name evidence="1" type="ORF">KPH14_003648</name>
</gene>
<keyword evidence="2" id="KW-1185">Reference proteome</keyword>
<evidence type="ECO:0008006" key="3">
    <source>
        <dbReference type="Google" id="ProtNLM"/>
    </source>
</evidence>
<dbReference type="PANTHER" id="PTHR33861:SF5">
    <property type="entry name" value="GAMMA-TUBULIN COMPLEX COMPONENT"/>
    <property type="match status" value="1"/>
</dbReference>
<dbReference type="GO" id="GO:0005634">
    <property type="term" value="C:nucleus"/>
    <property type="evidence" value="ECO:0007669"/>
    <property type="project" value="TreeGrafter"/>
</dbReference>
<dbReference type="GO" id="GO:0005737">
    <property type="term" value="C:cytoplasm"/>
    <property type="evidence" value="ECO:0007669"/>
    <property type="project" value="TreeGrafter"/>
</dbReference>
<comment type="caution">
    <text evidence="1">The sequence shown here is derived from an EMBL/GenBank/DDBJ whole genome shotgun (WGS) entry which is preliminary data.</text>
</comment>
<organism evidence="1 2">
    <name type="scientific">Odynerus spinipes</name>
    <dbReference type="NCBI Taxonomy" id="1348599"/>
    <lineage>
        <taxon>Eukaryota</taxon>
        <taxon>Metazoa</taxon>
        <taxon>Ecdysozoa</taxon>
        <taxon>Arthropoda</taxon>
        <taxon>Hexapoda</taxon>
        <taxon>Insecta</taxon>
        <taxon>Pterygota</taxon>
        <taxon>Neoptera</taxon>
        <taxon>Endopterygota</taxon>
        <taxon>Hymenoptera</taxon>
        <taxon>Apocrita</taxon>
        <taxon>Aculeata</taxon>
        <taxon>Vespoidea</taxon>
        <taxon>Vespidae</taxon>
        <taxon>Eumeninae</taxon>
        <taxon>Odynerus</taxon>
    </lineage>
</organism>